<organism evidence="1 2">
    <name type="scientific">Lutibacter maritimus</name>
    <dbReference type="NCBI Taxonomy" id="593133"/>
    <lineage>
        <taxon>Bacteria</taxon>
        <taxon>Pseudomonadati</taxon>
        <taxon>Bacteroidota</taxon>
        <taxon>Flavobacteriia</taxon>
        <taxon>Flavobacteriales</taxon>
        <taxon>Flavobacteriaceae</taxon>
        <taxon>Lutibacter</taxon>
    </lineage>
</organism>
<evidence type="ECO:0000313" key="1">
    <source>
        <dbReference type="EMBL" id="SFS82247.1"/>
    </source>
</evidence>
<gene>
    <name evidence="1" type="ORF">SAMN04488006_0219</name>
</gene>
<accession>A0A1I6SZL2</accession>
<dbReference type="Proteomes" id="UP000199312">
    <property type="component" value="Unassembled WGS sequence"/>
</dbReference>
<sequence length="211" mass="25397">MILISTNIYSQNQMQKDSVANEICKMIENNKNLSDSARIAEVYIKHMYPYLDKFPENQQEEIGTNIYYRLQRNCKEFVEILNRNDPAKGDWKIVNEKPKILIDKSVSQSFNNYEKFRYYEANGDIINVEIKNGFWIDNFLNKTYSKLKFNWINDFTFEIEFIESNNESRKNFSNKGDKYIYEIFNKTENYFELTVFADGNNQYLTFKLYFE</sequence>
<evidence type="ECO:0000313" key="2">
    <source>
        <dbReference type="Proteomes" id="UP000199312"/>
    </source>
</evidence>
<protein>
    <submittedName>
        <fullName evidence="1">Uncharacterized protein</fullName>
    </submittedName>
</protein>
<proteinExistence type="predicted"/>
<dbReference type="AlphaFoldDB" id="A0A1I6SZL2"/>
<keyword evidence="2" id="KW-1185">Reference proteome</keyword>
<name>A0A1I6SZL2_9FLAO</name>
<dbReference type="EMBL" id="FOZP01000016">
    <property type="protein sequence ID" value="SFS82247.1"/>
    <property type="molecule type" value="Genomic_DNA"/>
</dbReference>
<reference evidence="2" key="1">
    <citation type="submission" date="2016-10" db="EMBL/GenBank/DDBJ databases">
        <authorList>
            <person name="Varghese N."/>
            <person name="Submissions S."/>
        </authorList>
    </citation>
    <scope>NUCLEOTIDE SEQUENCE [LARGE SCALE GENOMIC DNA]</scope>
    <source>
        <strain evidence="2">DSM 24450</strain>
    </source>
</reference>